<dbReference type="GO" id="GO:0016787">
    <property type="term" value="F:hydrolase activity"/>
    <property type="evidence" value="ECO:0007669"/>
    <property type="project" value="UniProtKB-KW"/>
</dbReference>
<evidence type="ECO:0000313" key="6">
    <source>
        <dbReference type="Proteomes" id="UP000194266"/>
    </source>
</evidence>
<organism evidence="5 6">
    <name type="scientific">Streptomyces pharetrae CZA14</name>
    <dbReference type="NCBI Taxonomy" id="1144883"/>
    <lineage>
        <taxon>Bacteria</taxon>
        <taxon>Bacillati</taxon>
        <taxon>Actinomycetota</taxon>
        <taxon>Actinomycetes</taxon>
        <taxon>Kitasatosporales</taxon>
        <taxon>Streptomycetaceae</taxon>
        <taxon>Streptomyces</taxon>
    </lineage>
</organism>
<feature type="domain" description="BD-FAE-like" evidence="4">
    <location>
        <begin position="295"/>
        <end position="394"/>
    </location>
</feature>
<evidence type="ECO:0000256" key="1">
    <source>
        <dbReference type="ARBA" id="ARBA00022801"/>
    </source>
</evidence>
<gene>
    <name evidence="5" type="ORF">OQI_28235</name>
</gene>
<proteinExistence type="inferred from homology"/>
<dbReference type="Pfam" id="PF20434">
    <property type="entry name" value="BD-FAE"/>
    <property type="match status" value="1"/>
</dbReference>
<sequence length="510" mass="53921">MAVFIMVAGAFTGAQVWQETAARLSAAGSEVHAVRLTGMDAGHPVRSARVDLETHIADVVAAIDTVNASDAVRGGEIVLVGHDYGIHPALGAADRRAHRVARVVYLDCAIPQNGVPALAAVPDQALRAELAGRAERGERDGVLEPPGREEWQRWGSTAGVGEAAWERLAGLAVPQPLGTLLQPLRLTGAVAAVPATGVLCTQNGASIDLVQRLVDFGDPALAVLTDPRFTFFELPTGHWPMLSCPAELADVLLRAAAGEGHRLRAAGAGAAPPAHLRPFPLDVPELPRDRKEHVDLYLPEAHGPRPAVVFVHGGPVPAGARPSPREWPTLVGYARLAAAEGMVGVTLDHRLHDMGDYERAAADVSAAVDLVRADPRVDAERVALWFFSGGGLLSAPWLAQPPAWLRCLAASYPVLAPLPNWGLADGRFHPVRALSHAGALPVVLLRAGRETPEIAATVEAFVTAAGDCPVRLELVDVPNGHHGFETLDPPEETRPALRRAMRSVVNHLTG</sequence>
<dbReference type="Proteomes" id="UP000194266">
    <property type="component" value="Unassembled WGS sequence"/>
</dbReference>
<keyword evidence="6" id="KW-1185">Reference proteome</keyword>
<dbReference type="Gene3D" id="3.40.50.1820">
    <property type="entry name" value="alpha/beta hydrolase"/>
    <property type="match status" value="2"/>
</dbReference>
<dbReference type="InterPro" id="IPR050261">
    <property type="entry name" value="FrsA_esterase"/>
</dbReference>
<accession>A0ABX3YC12</accession>
<keyword evidence="1 5" id="KW-0378">Hydrolase</keyword>
<comment type="similarity">
    <text evidence="2">Belongs to the AB hydrolase superfamily. FUS2 hydrolase family.</text>
</comment>
<dbReference type="PANTHER" id="PTHR22946:SF9">
    <property type="entry name" value="POLYKETIDE TRANSFERASE AF380"/>
    <property type="match status" value="1"/>
</dbReference>
<comment type="caution">
    <text evidence="5">The sequence shown here is derived from an EMBL/GenBank/DDBJ whole genome shotgun (WGS) entry which is preliminary data.</text>
</comment>
<dbReference type="RefSeq" id="WP_086172096.1">
    <property type="nucleotide sequence ID" value="NZ_MRYD01000206.1"/>
</dbReference>
<name>A0ABX3YC12_9ACTN</name>
<evidence type="ECO:0000259" key="4">
    <source>
        <dbReference type="Pfam" id="PF20434"/>
    </source>
</evidence>
<protein>
    <submittedName>
        <fullName evidence="5">Alpha/beta hydrolase</fullName>
    </submittedName>
</protein>
<dbReference type="InterPro" id="IPR000073">
    <property type="entry name" value="AB_hydrolase_1"/>
</dbReference>
<evidence type="ECO:0000313" key="5">
    <source>
        <dbReference type="EMBL" id="OSZ57263.1"/>
    </source>
</evidence>
<feature type="domain" description="AB hydrolase-1" evidence="3">
    <location>
        <begin position="5"/>
        <end position="251"/>
    </location>
</feature>
<dbReference type="InterPro" id="IPR029058">
    <property type="entry name" value="AB_hydrolase_fold"/>
</dbReference>
<evidence type="ECO:0000259" key="3">
    <source>
        <dbReference type="Pfam" id="PF12697"/>
    </source>
</evidence>
<dbReference type="SUPFAM" id="SSF53474">
    <property type="entry name" value="alpha/beta-Hydrolases"/>
    <property type="match status" value="2"/>
</dbReference>
<dbReference type="Pfam" id="PF12697">
    <property type="entry name" value="Abhydrolase_6"/>
    <property type="match status" value="1"/>
</dbReference>
<evidence type="ECO:0000256" key="2">
    <source>
        <dbReference type="ARBA" id="ARBA00038115"/>
    </source>
</evidence>
<dbReference type="EMBL" id="MRYD01000206">
    <property type="protein sequence ID" value="OSZ57263.1"/>
    <property type="molecule type" value="Genomic_DNA"/>
</dbReference>
<dbReference type="PANTHER" id="PTHR22946">
    <property type="entry name" value="DIENELACTONE HYDROLASE DOMAIN-CONTAINING PROTEIN-RELATED"/>
    <property type="match status" value="1"/>
</dbReference>
<dbReference type="InterPro" id="IPR049492">
    <property type="entry name" value="BD-FAE-like_dom"/>
</dbReference>
<reference evidence="5 6" key="1">
    <citation type="submission" date="2016-12" db="EMBL/GenBank/DDBJ databases">
        <title>Genome Mining:The Detection of Biosynthetic Gene Clusters to Aid in the Expression of Curamycin A produced by Streptomyces sp. strain CZA14.</title>
        <authorList>
            <person name="Durrell K.A."/>
            <person name="Kirby B.M."/>
            <person name="Khan W."/>
            <person name="Mthethwa T."/>
            <person name="Le Roes-Hill M."/>
        </authorList>
    </citation>
    <scope>NUCLEOTIDE SEQUENCE [LARGE SCALE GENOMIC DNA]</scope>
    <source>
        <strain evidence="5 6">CZA14</strain>
    </source>
</reference>